<comment type="subcellular location">
    <subcellularLocation>
        <location evidence="1">Cytoplasm</location>
    </subcellularLocation>
</comment>
<dbReference type="SUPFAM" id="SSF54762">
    <property type="entry name" value="Signal recognition particle alu RNA binding heterodimer, SRP9/14"/>
    <property type="match status" value="1"/>
</dbReference>
<organism evidence="11">
    <name type="scientific">Prymnesium polylepis</name>
    <dbReference type="NCBI Taxonomy" id="72548"/>
    <lineage>
        <taxon>Eukaryota</taxon>
        <taxon>Haptista</taxon>
        <taxon>Haptophyta</taxon>
        <taxon>Prymnesiophyceae</taxon>
        <taxon>Prymnesiales</taxon>
        <taxon>Prymnesiaceae</taxon>
        <taxon>Prymnesium</taxon>
    </lineage>
</organism>
<evidence type="ECO:0000256" key="6">
    <source>
        <dbReference type="ARBA" id="ARBA00023135"/>
    </source>
</evidence>
<evidence type="ECO:0000256" key="4">
    <source>
        <dbReference type="ARBA" id="ARBA00022490"/>
    </source>
</evidence>
<dbReference type="EMBL" id="HBKO01027824">
    <property type="protein sequence ID" value="CAE2239964.1"/>
    <property type="molecule type" value="Transcribed_RNA"/>
</dbReference>
<dbReference type="PANTHER" id="PTHR12834:SF12">
    <property type="entry name" value="SIGNAL RECOGNITION PARTICLE 9 KDA PROTEIN"/>
    <property type="match status" value="1"/>
</dbReference>
<feature type="domain" description="SRP9" evidence="10">
    <location>
        <begin position="11"/>
        <end position="72"/>
    </location>
</feature>
<comment type="function">
    <text evidence="8">Component of the signal recognition particle (SRP) complex, a ribonucleoprotein complex that mediates the cotranslational targeting of secretory and membrane proteins to the endoplasmic reticulum (ER). SRP9 together with SRP14 and the Alu portion of the SRP RNA, constitutes the elongation arrest domain of SRP. The complex of SRP9 and SRP14 is required for SRP RNA binding.</text>
</comment>
<name>A0A7S4IUA7_9EUKA</name>
<dbReference type="GO" id="GO:0008312">
    <property type="term" value="F:7S RNA binding"/>
    <property type="evidence" value="ECO:0007669"/>
    <property type="project" value="InterPro"/>
</dbReference>
<gene>
    <name evidence="11" type="ORF">CPOL0286_LOCUS12785</name>
</gene>
<evidence type="ECO:0000256" key="2">
    <source>
        <dbReference type="ARBA" id="ARBA00009193"/>
    </source>
</evidence>
<proteinExistence type="inferred from homology"/>
<dbReference type="GO" id="GO:0005829">
    <property type="term" value="C:cytosol"/>
    <property type="evidence" value="ECO:0007669"/>
    <property type="project" value="UniProtKB-ARBA"/>
</dbReference>
<dbReference type="InterPro" id="IPR009018">
    <property type="entry name" value="Signal_recog_particle_SRP9/14"/>
</dbReference>
<evidence type="ECO:0000313" key="11">
    <source>
        <dbReference type="EMBL" id="CAE2239964.1"/>
    </source>
</evidence>
<dbReference type="FunFam" id="3.30.720.10:FF:000001">
    <property type="entry name" value="Signal recognition particle 9 kDa protein"/>
    <property type="match status" value="1"/>
</dbReference>
<dbReference type="GO" id="GO:0006614">
    <property type="term" value="P:SRP-dependent cotranslational protein targeting to membrane"/>
    <property type="evidence" value="ECO:0007669"/>
    <property type="project" value="InterPro"/>
</dbReference>
<dbReference type="Pfam" id="PF05486">
    <property type="entry name" value="SRP9-21"/>
    <property type="match status" value="1"/>
</dbReference>
<keyword evidence="6" id="KW-0733">Signal recognition particle</keyword>
<evidence type="ECO:0000256" key="1">
    <source>
        <dbReference type="ARBA" id="ARBA00004496"/>
    </source>
</evidence>
<evidence type="ECO:0000259" key="10">
    <source>
        <dbReference type="Pfam" id="PF05486"/>
    </source>
</evidence>
<sequence>MLSWALMVYLDDWDTFYAEAEKMYIDHPAQTRYVMKYRHCDGKIVLKVTNDRVCLKYQTDQASDVKRLDKLNNVFLTRMCGKDPSEDATEEVAPEKPKSSERDDADKVNSANKKSRKKR</sequence>
<evidence type="ECO:0000256" key="5">
    <source>
        <dbReference type="ARBA" id="ARBA00022884"/>
    </source>
</evidence>
<comment type="similarity">
    <text evidence="2">Belongs to the SRP9 family.</text>
</comment>
<keyword evidence="5" id="KW-0694">RNA-binding</keyword>
<feature type="compositionally biased region" description="Basic and acidic residues" evidence="9">
    <location>
        <begin position="93"/>
        <end position="107"/>
    </location>
</feature>
<dbReference type="PANTHER" id="PTHR12834">
    <property type="entry name" value="SIGNAL RECOGNITION PARTICLE 9 KDA PROTEIN"/>
    <property type="match status" value="1"/>
</dbReference>
<dbReference type="AlphaFoldDB" id="A0A7S4IUA7"/>
<evidence type="ECO:0000256" key="3">
    <source>
        <dbReference type="ARBA" id="ARBA00020414"/>
    </source>
</evidence>
<evidence type="ECO:0000256" key="8">
    <source>
        <dbReference type="ARBA" id="ARBA00045462"/>
    </source>
</evidence>
<evidence type="ECO:0000256" key="9">
    <source>
        <dbReference type="SAM" id="MobiDB-lite"/>
    </source>
</evidence>
<feature type="region of interest" description="Disordered" evidence="9">
    <location>
        <begin position="80"/>
        <end position="119"/>
    </location>
</feature>
<reference evidence="11" key="1">
    <citation type="submission" date="2021-01" db="EMBL/GenBank/DDBJ databases">
        <authorList>
            <person name="Corre E."/>
            <person name="Pelletier E."/>
            <person name="Niang G."/>
            <person name="Scheremetjew M."/>
            <person name="Finn R."/>
            <person name="Kale V."/>
            <person name="Holt S."/>
            <person name="Cochrane G."/>
            <person name="Meng A."/>
            <person name="Brown T."/>
            <person name="Cohen L."/>
        </authorList>
    </citation>
    <scope>NUCLEOTIDE SEQUENCE</scope>
    <source>
        <strain evidence="11">UIO037</strain>
    </source>
</reference>
<accession>A0A7S4IUA7</accession>
<dbReference type="InterPro" id="IPR039432">
    <property type="entry name" value="SRP9_dom"/>
</dbReference>
<evidence type="ECO:0000256" key="7">
    <source>
        <dbReference type="ARBA" id="ARBA00023274"/>
    </source>
</evidence>
<keyword evidence="7" id="KW-0687">Ribonucleoprotein</keyword>
<dbReference type="GO" id="GO:0005786">
    <property type="term" value="C:signal recognition particle, endoplasmic reticulum targeting"/>
    <property type="evidence" value="ECO:0007669"/>
    <property type="project" value="UniProtKB-KW"/>
</dbReference>
<dbReference type="Gene3D" id="3.30.720.10">
    <property type="entry name" value="Signal recognition particle alu RNA binding heterodimer, srp9/1"/>
    <property type="match status" value="1"/>
</dbReference>
<protein>
    <recommendedName>
        <fullName evidence="3">Signal recognition particle 9 kDa protein</fullName>
    </recommendedName>
</protein>
<keyword evidence="4" id="KW-0963">Cytoplasm</keyword>
<dbReference type="InterPro" id="IPR039914">
    <property type="entry name" value="SRP9-like"/>
</dbReference>